<dbReference type="AlphaFoldDB" id="A0AAQ3NVE1"/>
<feature type="transmembrane region" description="Helical" evidence="1">
    <location>
        <begin position="144"/>
        <end position="168"/>
    </location>
</feature>
<keyword evidence="1" id="KW-1133">Transmembrane helix</keyword>
<evidence type="ECO:0000313" key="3">
    <source>
        <dbReference type="Proteomes" id="UP001374535"/>
    </source>
</evidence>
<evidence type="ECO:0000313" key="2">
    <source>
        <dbReference type="EMBL" id="WVZ15472.1"/>
    </source>
</evidence>
<proteinExistence type="predicted"/>
<organism evidence="2 3">
    <name type="scientific">Vigna mungo</name>
    <name type="common">Black gram</name>
    <name type="synonym">Phaseolus mungo</name>
    <dbReference type="NCBI Taxonomy" id="3915"/>
    <lineage>
        <taxon>Eukaryota</taxon>
        <taxon>Viridiplantae</taxon>
        <taxon>Streptophyta</taxon>
        <taxon>Embryophyta</taxon>
        <taxon>Tracheophyta</taxon>
        <taxon>Spermatophyta</taxon>
        <taxon>Magnoliopsida</taxon>
        <taxon>eudicotyledons</taxon>
        <taxon>Gunneridae</taxon>
        <taxon>Pentapetalae</taxon>
        <taxon>rosids</taxon>
        <taxon>fabids</taxon>
        <taxon>Fabales</taxon>
        <taxon>Fabaceae</taxon>
        <taxon>Papilionoideae</taxon>
        <taxon>50 kb inversion clade</taxon>
        <taxon>NPAAA clade</taxon>
        <taxon>indigoferoid/millettioid clade</taxon>
        <taxon>Phaseoleae</taxon>
        <taxon>Vigna</taxon>
    </lineage>
</organism>
<gene>
    <name evidence="2" type="ORF">V8G54_013038</name>
</gene>
<dbReference type="EMBL" id="CP144697">
    <property type="protein sequence ID" value="WVZ15472.1"/>
    <property type="molecule type" value="Genomic_DNA"/>
</dbReference>
<sequence length="194" mass="21246">MQRRLRKSIKIIFVGYIQLSKNNWYLALQALAVPYHLPDGPGQNFHVVPCCLLGSLDLQTPSSVLPSNNYLAAAPPRCCLASLLLPPRCVHNVTTATSPLLPRRRVVKTVLPSHCRHRCVVFLGFCCTTTSHYLHTVAVVAPTVLVVAVVVLLGLVSEIFLDLVLGLLSGSRDIGNSILKKKNPQLSIFPLHLT</sequence>
<protein>
    <submittedName>
        <fullName evidence="2">Uncharacterized protein</fullName>
    </submittedName>
</protein>
<dbReference type="Proteomes" id="UP001374535">
    <property type="component" value="Chromosome 4"/>
</dbReference>
<evidence type="ECO:0000256" key="1">
    <source>
        <dbReference type="SAM" id="Phobius"/>
    </source>
</evidence>
<keyword evidence="1" id="KW-0812">Transmembrane</keyword>
<keyword evidence="3" id="KW-1185">Reference proteome</keyword>
<reference evidence="2 3" key="1">
    <citation type="journal article" date="2023" name="Life. Sci Alliance">
        <title>Evolutionary insights into 3D genome organization and epigenetic landscape of Vigna mungo.</title>
        <authorList>
            <person name="Junaid A."/>
            <person name="Singh B."/>
            <person name="Bhatia S."/>
        </authorList>
    </citation>
    <scope>NUCLEOTIDE SEQUENCE [LARGE SCALE GENOMIC DNA]</scope>
    <source>
        <strain evidence="2">Urdbean</strain>
    </source>
</reference>
<name>A0AAQ3NVE1_VIGMU</name>
<accession>A0AAQ3NVE1</accession>
<keyword evidence="1" id="KW-0472">Membrane</keyword>